<dbReference type="InterPro" id="IPR009061">
    <property type="entry name" value="DNA-bd_dom_put_sf"/>
</dbReference>
<proteinExistence type="predicted"/>
<evidence type="ECO:0000256" key="1">
    <source>
        <dbReference type="ARBA" id="ARBA00023125"/>
    </source>
</evidence>
<protein>
    <submittedName>
        <fullName evidence="3">MerR family transcriptional regulator</fullName>
    </submittedName>
</protein>
<dbReference type="PANTHER" id="PTHR30204">
    <property type="entry name" value="REDOX-CYCLING DRUG-SENSING TRANSCRIPTIONAL ACTIVATOR SOXR"/>
    <property type="match status" value="1"/>
</dbReference>
<dbReference type="PANTHER" id="PTHR30204:SF97">
    <property type="entry name" value="MERR FAMILY REGULATORY PROTEIN"/>
    <property type="match status" value="1"/>
</dbReference>
<dbReference type="SMART" id="SM00422">
    <property type="entry name" value="HTH_MERR"/>
    <property type="match status" value="1"/>
</dbReference>
<evidence type="ECO:0000259" key="2">
    <source>
        <dbReference type="PROSITE" id="PS50937"/>
    </source>
</evidence>
<dbReference type="KEGG" id="lmoi:VV02_21320"/>
<sequence>MKIGELSRRVGVSIRALRYYEEVGLLQPSRTPSGYRIFDEDDVQTVAHIRLLLAAGLRTELITEMLSCMTGETVLGDGCRGRLEVERQRLTDEIDRVGAARSVLDDLLAGTAS</sequence>
<dbReference type="Proteomes" id="UP000066480">
    <property type="component" value="Chromosome"/>
</dbReference>
<dbReference type="PRINTS" id="PR00040">
    <property type="entry name" value="HTHMERR"/>
</dbReference>
<dbReference type="Gene3D" id="1.10.1660.10">
    <property type="match status" value="1"/>
</dbReference>
<dbReference type="OrthoDB" id="9802039at2"/>
<feature type="domain" description="HTH merR-type" evidence="2">
    <location>
        <begin position="1"/>
        <end position="68"/>
    </location>
</feature>
<dbReference type="PROSITE" id="PS00552">
    <property type="entry name" value="HTH_MERR_1"/>
    <property type="match status" value="1"/>
</dbReference>
<dbReference type="EMBL" id="CP011112">
    <property type="protein sequence ID" value="AKU17801.1"/>
    <property type="molecule type" value="Genomic_DNA"/>
</dbReference>
<gene>
    <name evidence="3" type="ORF">VV02_21320</name>
</gene>
<dbReference type="PROSITE" id="PS50937">
    <property type="entry name" value="HTH_MERR_2"/>
    <property type="match status" value="1"/>
</dbReference>
<name>A0A0K1JM67_9MICO</name>
<reference evidence="3 4" key="1">
    <citation type="submission" date="2015-03" db="EMBL/GenBank/DDBJ databases">
        <title>Luteipulveratus halotolerans sp. nov., a novel actinobacterium (Dermacoccaceae) from Sarawak, Malaysia.</title>
        <authorList>
            <person name="Juboi H."/>
            <person name="Basik A."/>
            <person name="Shamsul S.S."/>
            <person name="Arnold P."/>
            <person name="Schmitt E.K."/>
            <person name="Sanglier J.-J."/>
            <person name="Yeo T."/>
        </authorList>
    </citation>
    <scope>NUCLEOTIDE SEQUENCE [LARGE SCALE GENOMIC DNA]</scope>
    <source>
        <strain evidence="3 4">MN07-A0370</strain>
    </source>
</reference>
<dbReference type="AlphaFoldDB" id="A0A0K1JM67"/>
<dbReference type="Pfam" id="PF13411">
    <property type="entry name" value="MerR_1"/>
    <property type="match status" value="1"/>
</dbReference>
<dbReference type="RefSeq" id="WP_052594836.1">
    <property type="nucleotide sequence ID" value="NZ_CP011112.1"/>
</dbReference>
<dbReference type="InterPro" id="IPR000551">
    <property type="entry name" value="MerR-type_HTH_dom"/>
</dbReference>
<dbReference type="STRING" id="571913.VV02_21320"/>
<dbReference type="GO" id="GO:0003700">
    <property type="term" value="F:DNA-binding transcription factor activity"/>
    <property type="evidence" value="ECO:0007669"/>
    <property type="project" value="InterPro"/>
</dbReference>
<dbReference type="GO" id="GO:0003677">
    <property type="term" value="F:DNA binding"/>
    <property type="evidence" value="ECO:0007669"/>
    <property type="project" value="UniProtKB-KW"/>
</dbReference>
<dbReference type="SUPFAM" id="SSF46955">
    <property type="entry name" value="Putative DNA-binding domain"/>
    <property type="match status" value="1"/>
</dbReference>
<organism evidence="3 4">
    <name type="scientific">Luteipulveratus mongoliensis</name>
    <dbReference type="NCBI Taxonomy" id="571913"/>
    <lineage>
        <taxon>Bacteria</taxon>
        <taxon>Bacillati</taxon>
        <taxon>Actinomycetota</taxon>
        <taxon>Actinomycetes</taxon>
        <taxon>Micrococcales</taxon>
        <taxon>Dermacoccaceae</taxon>
        <taxon>Luteipulveratus</taxon>
    </lineage>
</organism>
<keyword evidence="4" id="KW-1185">Reference proteome</keyword>
<dbReference type="InterPro" id="IPR047057">
    <property type="entry name" value="MerR_fam"/>
</dbReference>
<accession>A0A0K1JM67</accession>
<keyword evidence="1" id="KW-0238">DNA-binding</keyword>
<evidence type="ECO:0000313" key="3">
    <source>
        <dbReference type="EMBL" id="AKU17801.1"/>
    </source>
</evidence>
<evidence type="ECO:0000313" key="4">
    <source>
        <dbReference type="Proteomes" id="UP000066480"/>
    </source>
</evidence>